<accession>A0ACC1XV98</accession>
<reference evidence="1 2" key="1">
    <citation type="journal article" date="2023" name="Science">
        <title>Complex scaffold remodeling in plant triterpene biosynthesis.</title>
        <authorList>
            <person name="De La Pena R."/>
            <person name="Hodgson H."/>
            <person name="Liu J.C."/>
            <person name="Stephenson M.J."/>
            <person name="Martin A.C."/>
            <person name="Owen C."/>
            <person name="Harkess A."/>
            <person name="Leebens-Mack J."/>
            <person name="Jimenez L.E."/>
            <person name="Osbourn A."/>
            <person name="Sattely E.S."/>
        </authorList>
    </citation>
    <scope>NUCLEOTIDE SEQUENCE [LARGE SCALE GENOMIC DNA]</scope>
    <source>
        <strain evidence="2">cv. JPN11</strain>
        <tissue evidence="1">Leaf</tissue>
    </source>
</reference>
<proteinExistence type="predicted"/>
<keyword evidence="2" id="KW-1185">Reference proteome</keyword>
<evidence type="ECO:0000313" key="2">
    <source>
        <dbReference type="Proteomes" id="UP001164539"/>
    </source>
</evidence>
<protein>
    <submittedName>
        <fullName evidence="1">Pectinesterase</fullName>
    </submittedName>
</protein>
<dbReference type="EMBL" id="CM051400">
    <property type="protein sequence ID" value="KAJ4715278.1"/>
    <property type="molecule type" value="Genomic_DNA"/>
</dbReference>
<sequence>MASKSDYNKPTSSSSISSSWILFYSHSLVSLFLFFPLSSSYPQPQIQLACKATRYPEICQSSLSESHNVPQNPTPEQMIQSAIWVSSEKLKAAKPMVKSILDDSANNLNRSNAAKTCLKTLDYSHSRAESASDALPRGRLKDARVWYSAALTYQYDCWSALKYVNDTKLVDETMAFLDSLLGLTSNALSMMMSFDNFGDDFNTWRTPGTERTGFWERVKSNGTQLGDSGGFPSELSADATVCKDGSCHYKTVQDAVNGAPDNATKRRFVINIKEGVYEEIVRIPFEKKNVVFFGDGMGKTVITGSLHVGQPGMTTYESATVEVVGDGFMARGITIENTAGPDSHQAVAFKSDSDLSIIDNCEFLGNHDTLYAHVHRQFYKNCRIQGNVDFIFGNSPAIFQDCQILVTPQQLNPEKVETNFVTAHGRTDPAQWSGFVFENCSINGTEEYMKLYNSHPLLYKSYLGRPWKEYSKTVFIHCNLEALINPDGWMPWSGDFALKTLYYGEFENSGAGANLSKRVPWSSQIPEDHVYEYSAQNFIQGDEWISTSS</sequence>
<dbReference type="Proteomes" id="UP001164539">
    <property type="component" value="Chromosome 7"/>
</dbReference>
<comment type="caution">
    <text evidence="1">The sequence shown here is derived from an EMBL/GenBank/DDBJ whole genome shotgun (WGS) entry which is preliminary data.</text>
</comment>
<name>A0ACC1XV98_MELAZ</name>
<evidence type="ECO:0000313" key="1">
    <source>
        <dbReference type="EMBL" id="KAJ4715278.1"/>
    </source>
</evidence>
<gene>
    <name evidence="1" type="ORF">OWV82_013654</name>
</gene>
<organism evidence="1 2">
    <name type="scientific">Melia azedarach</name>
    <name type="common">Chinaberry tree</name>
    <dbReference type="NCBI Taxonomy" id="155640"/>
    <lineage>
        <taxon>Eukaryota</taxon>
        <taxon>Viridiplantae</taxon>
        <taxon>Streptophyta</taxon>
        <taxon>Embryophyta</taxon>
        <taxon>Tracheophyta</taxon>
        <taxon>Spermatophyta</taxon>
        <taxon>Magnoliopsida</taxon>
        <taxon>eudicotyledons</taxon>
        <taxon>Gunneridae</taxon>
        <taxon>Pentapetalae</taxon>
        <taxon>rosids</taxon>
        <taxon>malvids</taxon>
        <taxon>Sapindales</taxon>
        <taxon>Meliaceae</taxon>
        <taxon>Melia</taxon>
    </lineage>
</organism>